<comment type="cofactor">
    <cofactor evidence="1">
        <name>Zn(2+)</name>
        <dbReference type="ChEBI" id="CHEBI:29105"/>
    </cofactor>
</comment>
<dbReference type="PROSITE" id="PS51864">
    <property type="entry name" value="ASTACIN"/>
    <property type="match status" value="1"/>
</dbReference>
<reference evidence="4 5" key="1">
    <citation type="submission" date="2019-05" db="EMBL/GenBank/DDBJ databases">
        <title>Another draft genome of Portunus trituberculatus and its Hox gene families provides insights of decapod evolution.</title>
        <authorList>
            <person name="Jeong J.-H."/>
            <person name="Song I."/>
            <person name="Kim S."/>
            <person name="Choi T."/>
            <person name="Kim D."/>
            <person name="Ryu S."/>
            <person name="Kim W."/>
        </authorList>
    </citation>
    <scope>NUCLEOTIDE SEQUENCE [LARGE SCALE GENOMIC DNA]</scope>
    <source>
        <tissue evidence="4">Muscle</tissue>
    </source>
</reference>
<gene>
    <name evidence="4" type="ORF">E2C01_085929</name>
</gene>
<dbReference type="GO" id="GO:0006508">
    <property type="term" value="P:proteolysis"/>
    <property type="evidence" value="ECO:0007669"/>
    <property type="project" value="InterPro"/>
</dbReference>
<feature type="domain" description="Peptidase M12A" evidence="3">
    <location>
        <begin position="1"/>
        <end position="75"/>
    </location>
</feature>
<dbReference type="OrthoDB" id="291007at2759"/>
<dbReference type="InterPro" id="IPR001506">
    <property type="entry name" value="Peptidase_M12A"/>
</dbReference>
<accession>A0A5B7J8B8</accession>
<evidence type="ECO:0000259" key="3">
    <source>
        <dbReference type="PROSITE" id="PS51864"/>
    </source>
</evidence>
<dbReference type="Gene3D" id="3.40.390.10">
    <property type="entry name" value="Collagenase (Catalytic Domain)"/>
    <property type="match status" value="1"/>
</dbReference>
<dbReference type="EMBL" id="VSRR010086032">
    <property type="protein sequence ID" value="MPC90925.1"/>
    <property type="molecule type" value="Genomic_DNA"/>
</dbReference>
<protein>
    <recommendedName>
        <fullName evidence="3">Peptidase M12A domain-containing protein</fullName>
    </recommendedName>
</protein>
<comment type="caution">
    <text evidence="2">Lacks conserved residue(s) required for the propagation of feature annotation.</text>
</comment>
<comment type="caution">
    <text evidence="4">The sequence shown here is derived from an EMBL/GenBank/DDBJ whole genome shotgun (WGS) entry which is preliminary data.</text>
</comment>
<dbReference type="Proteomes" id="UP000324222">
    <property type="component" value="Unassembled WGS sequence"/>
</dbReference>
<name>A0A5B7J8B8_PORTR</name>
<proteinExistence type="predicted"/>
<evidence type="ECO:0000313" key="5">
    <source>
        <dbReference type="Proteomes" id="UP000324222"/>
    </source>
</evidence>
<evidence type="ECO:0000256" key="2">
    <source>
        <dbReference type="PROSITE-ProRule" id="PRU01211"/>
    </source>
</evidence>
<dbReference type="AlphaFoldDB" id="A0A5B7J8B8"/>
<organism evidence="4 5">
    <name type="scientific">Portunus trituberculatus</name>
    <name type="common">Swimming crab</name>
    <name type="synonym">Neptunus trituberculatus</name>
    <dbReference type="NCBI Taxonomy" id="210409"/>
    <lineage>
        <taxon>Eukaryota</taxon>
        <taxon>Metazoa</taxon>
        <taxon>Ecdysozoa</taxon>
        <taxon>Arthropoda</taxon>
        <taxon>Crustacea</taxon>
        <taxon>Multicrustacea</taxon>
        <taxon>Malacostraca</taxon>
        <taxon>Eumalacostraca</taxon>
        <taxon>Eucarida</taxon>
        <taxon>Decapoda</taxon>
        <taxon>Pleocyemata</taxon>
        <taxon>Brachyura</taxon>
        <taxon>Eubrachyura</taxon>
        <taxon>Portunoidea</taxon>
        <taxon>Portunidae</taxon>
        <taxon>Portuninae</taxon>
        <taxon>Portunus</taxon>
    </lineage>
</organism>
<evidence type="ECO:0000313" key="4">
    <source>
        <dbReference type="EMBL" id="MPC90925.1"/>
    </source>
</evidence>
<keyword evidence="5" id="KW-1185">Reference proteome</keyword>
<evidence type="ECO:0000256" key="1">
    <source>
        <dbReference type="ARBA" id="ARBA00001947"/>
    </source>
</evidence>
<sequence>MHYCSYAFTKNGQMTIVPKWMLIKIRCIASGGANCFISRRVKRIPTLQDPHATIGQHKDLSQTDLKKLLKMYTCIPYTVQ</sequence>
<dbReference type="InterPro" id="IPR024079">
    <property type="entry name" value="MetalloPept_cat_dom_sf"/>
</dbReference>
<dbReference type="GO" id="GO:0004222">
    <property type="term" value="F:metalloendopeptidase activity"/>
    <property type="evidence" value="ECO:0007669"/>
    <property type="project" value="InterPro"/>
</dbReference>